<dbReference type="KEGG" id="cid:P73_3491"/>
<dbReference type="InterPro" id="IPR016181">
    <property type="entry name" value="Acyl_CoA_acyltransferase"/>
</dbReference>
<evidence type="ECO:0000313" key="2">
    <source>
        <dbReference type="EMBL" id="AJE48206.1"/>
    </source>
</evidence>
<dbReference type="GO" id="GO:0016747">
    <property type="term" value="F:acyltransferase activity, transferring groups other than amino-acyl groups"/>
    <property type="evidence" value="ECO:0007669"/>
    <property type="project" value="InterPro"/>
</dbReference>
<protein>
    <recommendedName>
        <fullName evidence="1">N-acetyltransferase domain-containing protein</fullName>
    </recommendedName>
</protein>
<dbReference type="HOGENOM" id="CLU_1802630_0_0_5"/>
<dbReference type="STRING" id="1208324.P73_3491"/>
<feature type="domain" description="N-acetyltransferase" evidence="1">
    <location>
        <begin position="28"/>
        <end position="107"/>
    </location>
</feature>
<reference evidence="2 3" key="1">
    <citation type="journal article" date="2014" name="Int. J. Syst. Evol. Microbiol.">
        <title>Celeribacter indicus sp. nov., a polycyclic aromatic hydrocarbon-degrading bacterium from deep-sea sediment and reclassification of Huaishuia halophila as Celeribacter halophilus comb. nov.</title>
        <authorList>
            <person name="Lai Q."/>
            <person name="Cao J."/>
            <person name="Yuan J."/>
            <person name="Li F."/>
            <person name="Shao Z."/>
        </authorList>
    </citation>
    <scope>NUCLEOTIDE SEQUENCE [LARGE SCALE GENOMIC DNA]</scope>
    <source>
        <strain evidence="2">P73</strain>
    </source>
</reference>
<organism evidence="2 3">
    <name type="scientific">Celeribacter indicus</name>
    <dbReference type="NCBI Taxonomy" id="1208324"/>
    <lineage>
        <taxon>Bacteria</taxon>
        <taxon>Pseudomonadati</taxon>
        <taxon>Pseudomonadota</taxon>
        <taxon>Alphaproteobacteria</taxon>
        <taxon>Rhodobacterales</taxon>
        <taxon>Roseobacteraceae</taxon>
        <taxon>Celeribacter</taxon>
    </lineage>
</organism>
<evidence type="ECO:0000259" key="1">
    <source>
        <dbReference type="Pfam" id="PF00583"/>
    </source>
</evidence>
<dbReference type="Pfam" id="PF00583">
    <property type="entry name" value="Acetyltransf_1"/>
    <property type="match status" value="1"/>
</dbReference>
<gene>
    <name evidence="2" type="ORF">P73_3491</name>
</gene>
<dbReference type="EMBL" id="CP004393">
    <property type="protein sequence ID" value="AJE48206.1"/>
    <property type="molecule type" value="Genomic_DNA"/>
</dbReference>
<dbReference type="OrthoDB" id="7874186at2"/>
<dbReference type="InterPro" id="IPR000182">
    <property type="entry name" value="GNAT_dom"/>
</dbReference>
<sequence>MLEIQHAIGPDNWVSGGNVVARREAIQNMFFDHPVCPEELEEDWPEDRQLYSEMVIVAGDRLVGTAMLVVDPEREDRPARIWGMGIDPEIRSEFVIRTLEEALIRAACLDPAYPFVEATDGALVPNPYSEFDLMLDGAPAFEL</sequence>
<dbReference type="AlphaFoldDB" id="A0A0B5E5F4"/>
<name>A0A0B5E5F4_9RHOB</name>
<accession>A0A0B5E5F4</accession>
<dbReference type="Gene3D" id="3.40.630.30">
    <property type="match status" value="1"/>
</dbReference>
<keyword evidence="3" id="KW-1185">Reference proteome</keyword>
<proteinExistence type="predicted"/>
<dbReference type="SUPFAM" id="SSF55729">
    <property type="entry name" value="Acyl-CoA N-acyltransferases (Nat)"/>
    <property type="match status" value="1"/>
</dbReference>
<evidence type="ECO:0000313" key="3">
    <source>
        <dbReference type="Proteomes" id="UP000031521"/>
    </source>
</evidence>
<dbReference type="Proteomes" id="UP000031521">
    <property type="component" value="Chromosome"/>
</dbReference>
<dbReference type="RefSeq" id="WP_139267116.1">
    <property type="nucleotide sequence ID" value="NZ_CP004393.1"/>
</dbReference>